<gene>
    <name evidence="8" type="ORF">EZJ58_0140</name>
</gene>
<feature type="transmembrane region" description="Helical" evidence="7">
    <location>
        <begin position="154"/>
        <end position="175"/>
    </location>
</feature>
<dbReference type="AlphaFoldDB" id="A0A4R1NC54"/>
<evidence type="ECO:0000313" key="8">
    <source>
        <dbReference type="EMBL" id="TCL02146.1"/>
    </source>
</evidence>
<protein>
    <submittedName>
        <fullName evidence="8">Threonine/homoserine/homoserine lactone efflux protein</fullName>
    </submittedName>
</protein>
<keyword evidence="2" id="KW-1003">Cell membrane</keyword>
<keyword evidence="4" id="KW-0813">Transport</keyword>
<keyword evidence="9" id="KW-1185">Reference proteome</keyword>
<feature type="transmembrane region" description="Helical" evidence="7">
    <location>
        <begin position="113"/>
        <end position="134"/>
    </location>
</feature>
<evidence type="ECO:0000256" key="3">
    <source>
        <dbReference type="ARBA" id="ARBA00022692"/>
    </source>
</evidence>
<keyword evidence="5 7" id="KW-1133">Transmembrane helix</keyword>
<keyword evidence="6 7" id="KW-0472">Membrane</keyword>
<accession>A0A4R1NC54</accession>
<reference evidence="8 9" key="1">
    <citation type="submission" date="2019-02" db="EMBL/GenBank/DDBJ databases">
        <title>Investigation of anaerobic lignin degradation for improved lignocellulosic biofuels.</title>
        <authorList>
            <person name="Deangelis K."/>
        </authorList>
    </citation>
    <scope>NUCLEOTIDE SEQUENCE [LARGE SCALE GENOMIC DNA]</scope>
    <source>
        <strain evidence="8 9">159R</strain>
    </source>
</reference>
<evidence type="ECO:0000256" key="5">
    <source>
        <dbReference type="ARBA" id="ARBA00022989"/>
    </source>
</evidence>
<feature type="transmembrane region" description="Helical" evidence="7">
    <location>
        <begin position="47"/>
        <end position="69"/>
    </location>
</feature>
<proteinExistence type="predicted"/>
<dbReference type="EMBL" id="SJOI01000001">
    <property type="protein sequence ID" value="TCL02146.1"/>
    <property type="molecule type" value="Genomic_DNA"/>
</dbReference>
<dbReference type="GO" id="GO:0015171">
    <property type="term" value="F:amino acid transmembrane transporter activity"/>
    <property type="evidence" value="ECO:0007669"/>
    <property type="project" value="TreeGrafter"/>
</dbReference>
<sequence>MQLICEELEAHFNNIRIFLLPNEKMDRTVFFYSLTSRSMGMVNKMTLSIFMTFWAVSALFVITPGADWAYAISAGIRGSTVVPAVGGLLFGHLIATIIVAAGVGTFVAGYPAALTFLTVAGAAYLMWLGINMLVYPSLPKVREGHDSGSWMRWAAKGICVSGLNPKVFLLFLALLPQFIVPASSWPIPVQIIALGLVHIMSCGVVYLLVGYGSRAVLQTRPRAAQIVSRISGTAMVIIAVLLLAEQFFREYTQ</sequence>
<feature type="transmembrane region" description="Helical" evidence="7">
    <location>
        <begin position="187"/>
        <end position="209"/>
    </location>
</feature>
<dbReference type="PANTHER" id="PTHR30086">
    <property type="entry name" value="ARGININE EXPORTER PROTEIN ARGO"/>
    <property type="match status" value="1"/>
</dbReference>
<dbReference type="InterPro" id="IPR001123">
    <property type="entry name" value="LeuE-type"/>
</dbReference>
<evidence type="ECO:0000256" key="6">
    <source>
        <dbReference type="ARBA" id="ARBA00023136"/>
    </source>
</evidence>
<feature type="transmembrane region" description="Helical" evidence="7">
    <location>
        <begin position="230"/>
        <end position="248"/>
    </location>
</feature>
<evidence type="ECO:0000256" key="7">
    <source>
        <dbReference type="SAM" id="Phobius"/>
    </source>
</evidence>
<evidence type="ECO:0000313" key="9">
    <source>
        <dbReference type="Proteomes" id="UP000294555"/>
    </source>
</evidence>
<dbReference type="GO" id="GO:0005886">
    <property type="term" value="C:plasma membrane"/>
    <property type="evidence" value="ECO:0007669"/>
    <property type="project" value="UniProtKB-SubCell"/>
</dbReference>
<dbReference type="Proteomes" id="UP000294555">
    <property type="component" value="Unassembled WGS sequence"/>
</dbReference>
<feature type="transmembrane region" description="Helical" evidence="7">
    <location>
        <begin position="81"/>
        <end position="107"/>
    </location>
</feature>
<name>A0A4R1NC54_9GAMM</name>
<evidence type="ECO:0000256" key="4">
    <source>
        <dbReference type="ARBA" id="ARBA00022970"/>
    </source>
</evidence>
<organism evidence="8 9">
    <name type="scientific">Sodalis ligni</name>
    <dbReference type="NCBI Taxonomy" id="2697027"/>
    <lineage>
        <taxon>Bacteria</taxon>
        <taxon>Pseudomonadati</taxon>
        <taxon>Pseudomonadota</taxon>
        <taxon>Gammaproteobacteria</taxon>
        <taxon>Enterobacterales</taxon>
        <taxon>Bruguierivoracaceae</taxon>
        <taxon>Sodalis</taxon>
    </lineage>
</organism>
<keyword evidence="3 7" id="KW-0812">Transmembrane</keyword>
<evidence type="ECO:0000256" key="2">
    <source>
        <dbReference type="ARBA" id="ARBA00022475"/>
    </source>
</evidence>
<comment type="caution">
    <text evidence="8">The sequence shown here is derived from an EMBL/GenBank/DDBJ whole genome shotgun (WGS) entry which is preliminary data.</text>
</comment>
<evidence type="ECO:0000256" key="1">
    <source>
        <dbReference type="ARBA" id="ARBA00004651"/>
    </source>
</evidence>
<keyword evidence="4" id="KW-0029">Amino-acid transport</keyword>
<dbReference type="Pfam" id="PF01810">
    <property type="entry name" value="LysE"/>
    <property type="match status" value="1"/>
</dbReference>
<comment type="subcellular location">
    <subcellularLocation>
        <location evidence="1">Cell membrane</location>
        <topology evidence="1">Multi-pass membrane protein</topology>
    </subcellularLocation>
</comment>
<dbReference type="PANTHER" id="PTHR30086:SF20">
    <property type="entry name" value="ARGININE EXPORTER PROTEIN ARGO-RELATED"/>
    <property type="match status" value="1"/>
</dbReference>